<sequence length="176" mass="18063">MSNGGKGTAVLAGAGIGAILTYLLAHPSVAQAATAPEGVDAETWDALTAIILAIQEQNARLELTLSQVVTIMGGEGSALLNPSTFTTPNVICPVAGQAYPIPSKIIPYDKEFVVKALSTNAGLIYLANNEVDAAILTASYPLLPNEAVGLGTATSNDYWISAQFAGEGASCIVEQK</sequence>
<proteinExistence type="predicted"/>
<dbReference type="EMBL" id="LAZR01000997">
    <property type="protein sequence ID" value="KKN52942.1"/>
    <property type="molecule type" value="Genomic_DNA"/>
</dbReference>
<comment type="caution">
    <text evidence="1">The sequence shown here is derived from an EMBL/GenBank/DDBJ whole genome shotgun (WGS) entry which is preliminary data.</text>
</comment>
<organism evidence="1">
    <name type="scientific">marine sediment metagenome</name>
    <dbReference type="NCBI Taxonomy" id="412755"/>
    <lineage>
        <taxon>unclassified sequences</taxon>
        <taxon>metagenomes</taxon>
        <taxon>ecological metagenomes</taxon>
    </lineage>
</organism>
<name>A0A0F9RSU6_9ZZZZ</name>
<protein>
    <submittedName>
        <fullName evidence="1">Uncharacterized protein</fullName>
    </submittedName>
</protein>
<accession>A0A0F9RSU6</accession>
<gene>
    <name evidence="1" type="ORF">LCGC14_0607430</name>
</gene>
<reference evidence="1" key="1">
    <citation type="journal article" date="2015" name="Nature">
        <title>Complex archaea that bridge the gap between prokaryotes and eukaryotes.</title>
        <authorList>
            <person name="Spang A."/>
            <person name="Saw J.H."/>
            <person name="Jorgensen S.L."/>
            <person name="Zaremba-Niedzwiedzka K."/>
            <person name="Martijn J."/>
            <person name="Lind A.E."/>
            <person name="van Eijk R."/>
            <person name="Schleper C."/>
            <person name="Guy L."/>
            <person name="Ettema T.J."/>
        </authorList>
    </citation>
    <scope>NUCLEOTIDE SEQUENCE</scope>
</reference>
<dbReference type="AlphaFoldDB" id="A0A0F9RSU6"/>
<evidence type="ECO:0000313" key="1">
    <source>
        <dbReference type="EMBL" id="KKN52942.1"/>
    </source>
</evidence>